<protein>
    <submittedName>
        <fullName evidence="2">Uncharacterized protein</fullName>
    </submittedName>
</protein>
<sequence length="52" mass="5956">LTEFSSQPQRVVSAICHINSRYCSISHSHKTKGDFTPRNMKHRSCRNTSAHL</sequence>
<dbReference type="WBParaSite" id="HPLM_0001471201-mRNA-1">
    <property type="protein sequence ID" value="HPLM_0001471201-mRNA-1"/>
    <property type="gene ID" value="HPLM_0001471201"/>
</dbReference>
<reference evidence="2" key="1">
    <citation type="submission" date="2017-02" db="UniProtKB">
        <authorList>
            <consortium name="WormBaseParasite"/>
        </authorList>
    </citation>
    <scope>IDENTIFICATION</scope>
</reference>
<accession>A0A0N4WT18</accession>
<evidence type="ECO:0000313" key="2">
    <source>
        <dbReference type="WBParaSite" id="HPLM_0001471201-mRNA-1"/>
    </source>
</evidence>
<organism evidence="2">
    <name type="scientific">Haemonchus placei</name>
    <name type="common">Barber's pole worm</name>
    <dbReference type="NCBI Taxonomy" id="6290"/>
    <lineage>
        <taxon>Eukaryota</taxon>
        <taxon>Metazoa</taxon>
        <taxon>Ecdysozoa</taxon>
        <taxon>Nematoda</taxon>
        <taxon>Chromadorea</taxon>
        <taxon>Rhabditida</taxon>
        <taxon>Rhabditina</taxon>
        <taxon>Rhabditomorpha</taxon>
        <taxon>Strongyloidea</taxon>
        <taxon>Trichostrongylidae</taxon>
        <taxon>Haemonchus</taxon>
    </lineage>
</organism>
<evidence type="ECO:0000256" key="1">
    <source>
        <dbReference type="SAM" id="MobiDB-lite"/>
    </source>
</evidence>
<dbReference type="AlphaFoldDB" id="A0A0N4WT18"/>
<name>A0A0N4WT18_HAEPC</name>
<proteinExistence type="predicted"/>
<feature type="region of interest" description="Disordered" evidence="1">
    <location>
        <begin position="31"/>
        <end position="52"/>
    </location>
</feature>